<dbReference type="Pfam" id="PF13813">
    <property type="entry name" value="MBOAT_2"/>
    <property type="match status" value="1"/>
</dbReference>
<feature type="transmembrane region" description="Helical" evidence="7">
    <location>
        <begin position="307"/>
        <end position="326"/>
    </location>
</feature>
<dbReference type="OrthoDB" id="2796277at2759"/>
<dbReference type="Proteomes" id="UP000286134">
    <property type="component" value="Unassembled WGS sequence"/>
</dbReference>
<evidence type="ECO:0000256" key="3">
    <source>
        <dbReference type="ARBA" id="ARBA00022679"/>
    </source>
</evidence>
<evidence type="ECO:0000313" key="9">
    <source>
        <dbReference type="EMBL" id="RKF57952.1"/>
    </source>
</evidence>
<dbReference type="GO" id="GO:0016020">
    <property type="term" value="C:membrane"/>
    <property type="evidence" value="ECO:0007669"/>
    <property type="project" value="UniProtKB-SubCell"/>
</dbReference>
<keyword evidence="4 7" id="KW-0812">Transmembrane</keyword>
<evidence type="ECO:0000256" key="2">
    <source>
        <dbReference type="ARBA" id="ARBA00007282"/>
    </source>
</evidence>
<comment type="subcellular location">
    <subcellularLocation>
        <location evidence="1">Membrane</location>
        <topology evidence="1">Multi-pass membrane protein</topology>
    </subcellularLocation>
</comment>
<evidence type="ECO:0000256" key="7">
    <source>
        <dbReference type="SAM" id="Phobius"/>
    </source>
</evidence>
<dbReference type="PANTHER" id="PTHR31595">
    <property type="entry name" value="LONG-CHAIN-ALCOHOL O-FATTY-ACYLTRANSFERASE 3-RELATED"/>
    <property type="match status" value="1"/>
</dbReference>
<comment type="caution">
    <text evidence="9">The sequence shown here is derived from an EMBL/GenBank/DDBJ whole genome shotgun (WGS) entry which is preliminary data.</text>
</comment>
<dbReference type="EMBL" id="MCFK01007090">
    <property type="protein sequence ID" value="RKF57952.1"/>
    <property type="molecule type" value="Genomic_DNA"/>
</dbReference>
<reference evidence="9 10" key="1">
    <citation type="journal article" date="2018" name="BMC Genomics">
        <title>Comparative genome analyses reveal sequence features reflecting distinct modes of host-adaptation between dicot and monocot powdery mildew.</title>
        <authorList>
            <person name="Wu Y."/>
            <person name="Ma X."/>
            <person name="Pan Z."/>
            <person name="Kale S.D."/>
            <person name="Song Y."/>
            <person name="King H."/>
            <person name="Zhang Q."/>
            <person name="Presley C."/>
            <person name="Deng X."/>
            <person name="Wei C.I."/>
            <person name="Xiao S."/>
        </authorList>
    </citation>
    <scope>NUCLEOTIDE SEQUENCE [LARGE SCALE GENOMIC DNA]</scope>
    <source>
        <strain evidence="9">UMSG2</strain>
    </source>
</reference>
<evidence type="ECO:0000256" key="6">
    <source>
        <dbReference type="ARBA" id="ARBA00023136"/>
    </source>
</evidence>
<feature type="transmembrane region" description="Helical" evidence="7">
    <location>
        <begin position="403"/>
        <end position="420"/>
    </location>
</feature>
<feature type="domain" description="Wax synthase" evidence="8">
    <location>
        <begin position="350"/>
        <end position="438"/>
    </location>
</feature>
<evidence type="ECO:0000256" key="5">
    <source>
        <dbReference type="ARBA" id="ARBA00022989"/>
    </source>
</evidence>
<keyword evidence="5 7" id="KW-1133">Transmembrane helix</keyword>
<dbReference type="GO" id="GO:0008374">
    <property type="term" value="F:O-acyltransferase activity"/>
    <property type="evidence" value="ECO:0007669"/>
    <property type="project" value="InterPro"/>
</dbReference>
<name>A0A420HKK2_9PEZI</name>
<evidence type="ECO:0000256" key="4">
    <source>
        <dbReference type="ARBA" id="ARBA00022692"/>
    </source>
</evidence>
<feature type="transmembrane region" description="Helical" evidence="7">
    <location>
        <begin position="435"/>
        <end position="459"/>
    </location>
</feature>
<evidence type="ECO:0000256" key="1">
    <source>
        <dbReference type="ARBA" id="ARBA00004141"/>
    </source>
</evidence>
<evidence type="ECO:0000259" key="8">
    <source>
        <dbReference type="Pfam" id="PF13813"/>
    </source>
</evidence>
<feature type="transmembrane region" description="Helical" evidence="7">
    <location>
        <begin position="98"/>
        <end position="117"/>
    </location>
</feature>
<dbReference type="PANTHER" id="PTHR31595:SF67">
    <property type="entry name" value="WAX SYNTHASE DOMAIN-CONTAINING PROTEIN"/>
    <property type="match status" value="1"/>
</dbReference>
<feature type="transmembrane region" description="Helical" evidence="7">
    <location>
        <begin position="66"/>
        <end position="86"/>
    </location>
</feature>
<feature type="transmembrane region" description="Helical" evidence="7">
    <location>
        <begin position="41"/>
        <end position="59"/>
    </location>
</feature>
<sequence>MASLCFPNSPNTGPAPTANEIYSTCREVFKQQVSEGLRRPIIFPYNFLSLFTLVAYLCIPHKQNPIIYAVRWPLVGLITWFELRLIQESSGVGIDLGYRTGATSAIILMLSWTWLIFKKPQWNAKRVERRRVQVPVKESQLTKKKPRTFDQEPCTEKFDNNAVPLSEEGHTEVLVGNIKVNDYFWQSYPEDLKERLSWVMDLLFNARGSGWNWSVPTIPKLTPEIQSKLGGMALDELHPSYSWTAEKKQFCVRYQNLLPRVSFHISYFLIFDIVRSIMMKDPYFKLGPTTYDLPSYIQSLHPSVLQFYRLLLSAVGVLTYLTLTFANIDILMSCVLGTTVLGLRGEPWYYPPTMGNISYILDKGLNGLWGGFWHQIFRNFFTAPTKYLITEGYIKAGYYSTKILGLIFAFAMSGFLHWASAKTSFIPTHPIQEAIFFIAQGFGVVLQESLCCLFSSLIVRLPKTLRQTGNLSYTLGWLYLTGWLAADDFARAGFWLVEPFLFSPTQALGLGEHDGSWNCWKPLDFVWYSGKYWWESGITIL</sequence>
<dbReference type="STRING" id="212602.A0A420HKK2"/>
<keyword evidence="6 7" id="KW-0472">Membrane</keyword>
<proteinExistence type="inferred from homology"/>
<accession>A0A420HKK2</accession>
<evidence type="ECO:0000313" key="10">
    <source>
        <dbReference type="Proteomes" id="UP000286134"/>
    </source>
</evidence>
<dbReference type="InterPro" id="IPR032805">
    <property type="entry name" value="Wax_synthase_dom"/>
</dbReference>
<comment type="similarity">
    <text evidence="2">Belongs to the wax synthase family.</text>
</comment>
<dbReference type="InterPro" id="IPR044851">
    <property type="entry name" value="Wax_synthase"/>
</dbReference>
<protein>
    <recommendedName>
        <fullName evidence="8">Wax synthase domain-containing protein</fullName>
    </recommendedName>
</protein>
<keyword evidence="10" id="KW-1185">Reference proteome</keyword>
<keyword evidence="3" id="KW-0808">Transferase</keyword>
<dbReference type="AlphaFoldDB" id="A0A420HKK2"/>
<dbReference type="GO" id="GO:0006629">
    <property type="term" value="P:lipid metabolic process"/>
    <property type="evidence" value="ECO:0007669"/>
    <property type="project" value="InterPro"/>
</dbReference>
<gene>
    <name evidence="9" type="ORF">OnM2_070069</name>
</gene>
<feature type="transmembrane region" description="Helical" evidence="7">
    <location>
        <begin position="257"/>
        <end position="278"/>
    </location>
</feature>
<organism evidence="9 10">
    <name type="scientific">Erysiphe neolycopersici</name>
    <dbReference type="NCBI Taxonomy" id="212602"/>
    <lineage>
        <taxon>Eukaryota</taxon>
        <taxon>Fungi</taxon>
        <taxon>Dikarya</taxon>
        <taxon>Ascomycota</taxon>
        <taxon>Pezizomycotina</taxon>
        <taxon>Leotiomycetes</taxon>
        <taxon>Erysiphales</taxon>
        <taxon>Erysiphaceae</taxon>
        <taxon>Erysiphe</taxon>
    </lineage>
</organism>